<name>A0A3M2SN95_9HYPO</name>
<evidence type="ECO:0000256" key="1">
    <source>
        <dbReference type="ARBA" id="ARBA00023242"/>
    </source>
</evidence>
<dbReference type="Proteomes" id="UP000277212">
    <property type="component" value="Unassembled WGS sequence"/>
</dbReference>
<dbReference type="GO" id="GO:0005634">
    <property type="term" value="C:nucleus"/>
    <property type="evidence" value="ECO:0007669"/>
    <property type="project" value="TreeGrafter"/>
</dbReference>
<dbReference type="SMART" id="SM00066">
    <property type="entry name" value="GAL4"/>
    <property type="match status" value="1"/>
</dbReference>
<organism evidence="4 5">
    <name type="scientific">Fusarium kuroshium</name>
    <dbReference type="NCBI Taxonomy" id="2010991"/>
    <lineage>
        <taxon>Eukaryota</taxon>
        <taxon>Fungi</taxon>
        <taxon>Dikarya</taxon>
        <taxon>Ascomycota</taxon>
        <taxon>Pezizomycotina</taxon>
        <taxon>Sordariomycetes</taxon>
        <taxon>Hypocreomycetidae</taxon>
        <taxon>Hypocreales</taxon>
        <taxon>Nectriaceae</taxon>
        <taxon>Fusarium</taxon>
        <taxon>Fusarium solani species complex</taxon>
    </lineage>
</organism>
<feature type="compositionally biased region" description="Low complexity" evidence="2">
    <location>
        <begin position="223"/>
        <end position="236"/>
    </location>
</feature>
<feature type="region of interest" description="Disordered" evidence="2">
    <location>
        <begin position="436"/>
        <end position="466"/>
    </location>
</feature>
<sequence>MALAIPSPSHSKPYLFNSGNLVTDPLSSSVPMISVMSYQYPPLPPLSNEMDMAHSGYVPSYTVPSQQQLSSLGMANVHDAPLPSQDHNMGIKGPFSTPSATPLHPPETDAHQQQMGTSGEKKRNKLGYHRTSVACGHCRRRKIRCIPSPSDVQGRCINCIRLKKECSFYPVDQPPPDDARAKQTSRSSTGPRGSSASSSPAASTSNPAERAKPSKQPFSPSSAQVTPVTAPTVTEAPRNEGFPPDMRVSLPSSTNLPAFEMGNQSVPTWVSADSSQSPTSKTAEPNPTWRSYPAESPMSAQFSPFSVSPASAGWASGSSEPPSREDMAWAQYAPPVRSMSYGGEPMPGHHTPQYHLMAPSRQYERRSSTLSDVYTPAMDGMVPGFEAGTTTSMDTAVPLSAGEVPPTGFETWEQSHTQANYTFPRSSETYGTWMYGERGRGPQLQAVDPSQQLADNGTTAGIYQNR</sequence>
<feature type="compositionally biased region" description="Polar residues" evidence="2">
    <location>
        <begin position="448"/>
        <end position="466"/>
    </location>
</feature>
<dbReference type="InterPro" id="IPR050797">
    <property type="entry name" value="Carb_Metab_Trans_Reg"/>
</dbReference>
<dbReference type="GO" id="GO:0001080">
    <property type="term" value="P:nitrogen catabolite activation of transcription from RNA polymerase II promoter"/>
    <property type="evidence" value="ECO:0007669"/>
    <property type="project" value="TreeGrafter"/>
</dbReference>
<dbReference type="PROSITE" id="PS00463">
    <property type="entry name" value="ZN2_CY6_FUNGAL_1"/>
    <property type="match status" value="1"/>
</dbReference>
<feature type="region of interest" description="Disordered" evidence="2">
    <location>
        <begin position="95"/>
        <end position="125"/>
    </location>
</feature>
<evidence type="ECO:0000256" key="2">
    <source>
        <dbReference type="SAM" id="MobiDB-lite"/>
    </source>
</evidence>
<dbReference type="AlphaFoldDB" id="A0A3M2SN95"/>
<dbReference type="PANTHER" id="PTHR31668">
    <property type="entry name" value="GLUCOSE TRANSPORT TRANSCRIPTION REGULATOR RGT1-RELATED-RELATED"/>
    <property type="match status" value="1"/>
</dbReference>
<accession>A0A3M2SN95</accession>
<evidence type="ECO:0000259" key="3">
    <source>
        <dbReference type="PROSITE" id="PS50048"/>
    </source>
</evidence>
<protein>
    <recommendedName>
        <fullName evidence="3">Zn(2)-C6 fungal-type domain-containing protein</fullName>
    </recommendedName>
</protein>
<comment type="caution">
    <text evidence="4">The sequence shown here is derived from an EMBL/GenBank/DDBJ whole genome shotgun (WGS) entry which is preliminary data.</text>
</comment>
<feature type="compositionally biased region" description="Low complexity" evidence="2">
    <location>
        <begin position="184"/>
        <end position="205"/>
    </location>
</feature>
<feature type="domain" description="Zn(2)-C6 fungal-type" evidence="3">
    <location>
        <begin position="134"/>
        <end position="168"/>
    </location>
</feature>
<keyword evidence="5" id="KW-1185">Reference proteome</keyword>
<evidence type="ECO:0000313" key="5">
    <source>
        <dbReference type="Proteomes" id="UP000277212"/>
    </source>
</evidence>
<proteinExistence type="predicted"/>
<reference evidence="4 5" key="1">
    <citation type="submission" date="2017-06" db="EMBL/GenBank/DDBJ databases">
        <title>Comparative genomic analysis of Ambrosia Fusariam Clade fungi.</title>
        <authorList>
            <person name="Stajich J.E."/>
            <person name="Carrillo J."/>
            <person name="Kijimoto T."/>
            <person name="Eskalen A."/>
            <person name="O'Donnell K."/>
            <person name="Kasson M."/>
        </authorList>
    </citation>
    <scope>NUCLEOTIDE SEQUENCE [LARGE SCALE GENOMIC DNA]</scope>
    <source>
        <strain evidence="4">UCR3666</strain>
    </source>
</reference>
<feature type="compositionally biased region" description="Polar residues" evidence="2">
    <location>
        <begin position="250"/>
        <end position="289"/>
    </location>
</feature>
<dbReference type="GO" id="GO:0000981">
    <property type="term" value="F:DNA-binding transcription factor activity, RNA polymerase II-specific"/>
    <property type="evidence" value="ECO:0007669"/>
    <property type="project" value="InterPro"/>
</dbReference>
<dbReference type="GO" id="GO:0008270">
    <property type="term" value="F:zinc ion binding"/>
    <property type="evidence" value="ECO:0007669"/>
    <property type="project" value="InterPro"/>
</dbReference>
<dbReference type="InterPro" id="IPR036864">
    <property type="entry name" value="Zn2-C6_fun-type_DNA-bd_sf"/>
</dbReference>
<gene>
    <name evidence="4" type="ORF">CDV36_001266</name>
</gene>
<dbReference type="SUPFAM" id="SSF57701">
    <property type="entry name" value="Zn2/Cys6 DNA-binding domain"/>
    <property type="match status" value="1"/>
</dbReference>
<dbReference type="EMBL" id="NKUJ01000012">
    <property type="protein sequence ID" value="RMJ19040.1"/>
    <property type="molecule type" value="Genomic_DNA"/>
</dbReference>
<dbReference type="PANTHER" id="PTHR31668:SF4">
    <property type="entry name" value="TRANSCRIPTIONAL ACTIVATOR PROTEIN DAL81"/>
    <property type="match status" value="1"/>
</dbReference>
<dbReference type="InterPro" id="IPR001138">
    <property type="entry name" value="Zn2Cys6_DnaBD"/>
</dbReference>
<dbReference type="Pfam" id="PF00172">
    <property type="entry name" value="Zn_clus"/>
    <property type="match status" value="1"/>
</dbReference>
<evidence type="ECO:0000313" key="4">
    <source>
        <dbReference type="EMBL" id="RMJ19040.1"/>
    </source>
</evidence>
<feature type="compositionally biased region" description="Low complexity" evidence="2">
    <location>
        <begin position="306"/>
        <end position="321"/>
    </location>
</feature>
<feature type="region of interest" description="Disordered" evidence="2">
    <location>
        <begin position="168"/>
        <end position="325"/>
    </location>
</feature>
<dbReference type="CDD" id="cd00067">
    <property type="entry name" value="GAL4"/>
    <property type="match status" value="1"/>
</dbReference>
<dbReference type="OrthoDB" id="4150019at2759"/>
<dbReference type="STRING" id="2010991.A0A3M2SN95"/>
<dbReference type="PROSITE" id="PS50048">
    <property type="entry name" value="ZN2_CY6_FUNGAL_2"/>
    <property type="match status" value="1"/>
</dbReference>
<dbReference type="Gene3D" id="4.10.240.10">
    <property type="entry name" value="Zn(2)-C6 fungal-type DNA-binding domain"/>
    <property type="match status" value="1"/>
</dbReference>
<keyword evidence="1" id="KW-0539">Nucleus</keyword>